<comment type="caution">
    <text evidence="2">The sequence shown here is derived from an EMBL/GenBank/DDBJ whole genome shotgun (WGS) entry which is preliminary data.</text>
</comment>
<dbReference type="Proteomes" id="UP001165378">
    <property type="component" value="Unassembled WGS sequence"/>
</dbReference>
<protein>
    <submittedName>
        <fullName evidence="2">Uncharacterized protein</fullName>
    </submittedName>
</protein>
<keyword evidence="3" id="KW-1185">Reference proteome</keyword>
<proteinExistence type="predicted"/>
<evidence type="ECO:0000313" key="3">
    <source>
        <dbReference type="Proteomes" id="UP001165378"/>
    </source>
</evidence>
<name>A0AA41PYT5_9ACTN</name>
<evidence type="ECO:0000256" key="1">
    <source>
        <dbReference type="SAM" id="MobiDB-lite"/>
    </source>
</evidence>
<dbReference type="AlphaFoldDB" id="A0AA41PYT5"/>
<gene>
    <name evidence="2" type="ORF">LZ495_14505</name>
</gene>
<accession>A0AA41PYT5</accession>
<evidence type="ECO:0000313" key="2">
    <source>
        <dbReference type="EMBL" id="MCF2528424.1"/>
    </source>
</evidence>
<dbReference type="RefSeq" id="WP_235052582.1">
    <property type="nucleotide sequence ID" value="NZ_JAKFHA010000006.1"/>
</dbReference>
<dbReference type="EMBL" id="JAKFHA010000006">
    <property type="protein sequence ID" value="MCF2528424.1"/>
    <property type="molecule type" value="Genomic_DNA"/>
</dbReference>
<reference evidence="2" key="1">
    <citation type="submission" date="2022-01" db="EMBL/GenBank/DDBJ databases">
        <title>Genome-Based Taxonomic Classification of the Phylum Actinobacteria.</title>
        <authorList>
            <person name="Gao Y."/>
        </authorList>
    </citation>
    <scope>NUCLEOTIDE SEQUENCE</scope>
    <source>
        <strain evidence="2">KLBMP 8922</strain>
    </source>
</reference>
<sequence length="83" mass="8847">MGLDISALQVLIRRHQGQPVRDQLTGNIGHLMDVIGDAAWLRPVRGGVEWSTPLARVVSLDGDPIHDGGQSDHASANGESART</sequence>
<feature type="compositionally biased region" description="Polar residues" evidence="1">
    <location>
        <begin position="72"/>
        <end position="83"/>
    </location>
</feature>
<feature type="region of interest" description="Disordered" evidence="1">
    <location>
        <begin position="61"/>
        <end position="83"/>
    </location>
</feature>
<organism evidence="2 3">
    <name type="scientific">Yinghuangia soli</name>
    <dbReference type="NCBI Taxonomy" id="2908204"/>
    <lineage>
        <taxon>Bacteria</taxon>
        <taxon>Bacillati</taxon>
        <taxon>Actinomycetota</taxon>
        <taxon>Actinomycetes</taxon>
        <taxon>Kitasatosporales</taxon>
        <taxon>Streptomycetaceae</taxon>
        <taxon>Yinghuangia</taxon>
    </lineage>
</organism>